<dbReference type="AlphaFoldDB" id="A0A5N5T9P2"/>
<feature type="non-terminal residue" evidence="2">
    <location>
        <position position="114"/>
    </location>
</feature>
<sequence length="114" mass="13820">MKEKKYIQRFRTAWQEDERFKDWLQRVPYDDTKARCRACGIIITAHMKSLIGHHVGKHHNIKLKRYLMLRPEIIRNIKIEEYRKDHLKPEGKEYDTNSREDKDDEAESHGLQIC</sequence>
<name>A0A5N5T9P2_9CRUS</name>
<dbReference type="OrthoDB" id="6159421at2759"/>
<organism evidence="2 3">
    <name type="scientific">Armadillidium nasatum</name>
    <dbReference type="NCBI Taxonomy" id="96803"/>
    <lineage>
        <taxon>Eukaryota</taxon>
        <taxon>Metazoa</taxon>
        <taxon>Ecdysozoa</taxon>
        <taxon>Arthropoda</taxon>
        <taxon>Crustacea</taxon>
        <taxon>Multicrustacea</taxon>
        <taxon>Malacostraca</taxon>
        <taxon>Eumalacostraca</taxon>
        <taxon>Peracarida</taxon>
        <taxon>Isopoda</taxon>
        <taxon>Oniscidea</taxon>
        <taxon>Crinocheta</taxon>
        <taxon>Armadillidiidae</taxon>
        <taxon>Armadillidium</taxon>
    </lineage>
</organism>
<proteinExistence type="predicted"/>
<gene>
    <name evidence="2" type="ORF">Anas_03348</name>
</gene>
<evidence type="ECO:0000256" key="1">
    <source>
        <dbReference type="SAM" id="MobiDB-lite"/>
    </source>
</evidence>
<reference evidence="2 3" key="1">
    <citation type="journal article" date="2019" name="PLoS Biol.">
        <title>Sex chromosomes control vertical transmission of feminizing Wolbachia symbionts in an isopod.</title>
        <authorList>
            <person name="Becking T."/>
            <person name="Chebbi M.A."/>
            <person name="Giraud I."/>
            <person name="Moumen B."/>
            <person name="Laverre T."/>
            <person name="Caubet Y."/>
            <person name="Peccoud J."/>
            <person name="Gilbert C."/>
            <person name="Cordaux R."/>
        </authorList>
    </citation>
    <scope>NUCLEOTIDE SEQUENCE [LARGE SCALE GENOMIC DNA]</scope>
    <source>
        <strain evidence="2">ANa2</strain>
        <tissue evidence="2">Whole body excluding digestive tract and cuticle</tissue>
    </source>
</reference>
<dbReference type="Proteomes" id="UP000326759">
    <property type="component" value="Unassembled WGS sequence"/>
</dbReference>
<comment type="caution">
    <text evidence="2">The sequence shown here is derived from an EMBL/GenBank/DDBJ whole genome shotgun (WGS) entry which is preliminary data.</text>
</comment>
<keyword evidence="3" id="KW-1185">Reference proteome</keyword>
<evidence type="ECO:0000313" key="2">
    <source>
        <dbReference type="EMBL" id="KAB7503321.1"/>
    </source>
</evidence>
<feature type="compositionally biased region" description="Basic and acidic residues" evidence="1">
    <location>
        <begin position="88"/>
        <end position="101"/>
    </location>
</feature>
<feature type="region of interest" description="Disordered" evidence="1">
    <location>
        <begin position="88"/>
        <end position="114"/>
    </location>
</feature>
<accession>A0A5N5T9P2</accession>
<protein>
    <submittedName>
        <fullName evidence="2">Uncharacterized protein</fullName>
    </submittedName>
</protein>
<dbReference type="EMBL" id="SEYY01005390">
    <property type="protein sequence ID" value="KAB7503321.1"/>
    <property type="molecule type" value="Genomic_DNA"/>
</dbReference>
<evidence type="ECO:0000313" key="3">
    <source>
        <dbReference type="Proteomes" id="UP000326759"/>
    </source>
</evidence>